<protein>
    <recommendedName>
        <fullName evidence="3">DUF1499 domain-containing protein</fullName>
    </recommendedName>
</protein>
<evidence type="ECO:0000313" key="2">
    <source>
        <dbReference type="Proteomes" id="UP000825228"/>
    </source>
</evidence>
<sequence length="113" mass="12295">MDCDPVTWSVRGSIDDVADRLAALARGRRPAIRDGVIELRLGSVALYRLLGVRLVASSFPIGVTARAGTDGTDGVTVTVHCRDPWTPYRTDRERRAYADRVAAVRAAVSEVSR</sequence>
<dbReference type="EMBL" id="JABUBU010000007">
    <property type="protein sequence ID" value="MBY6367211.1"/>
    <property type="molecule type" value="Genomic_DNA"/>
</dbReference>
<name>A0ABS7P5C1_9NOCA</name>
<comment type="caution">
    <text evidence="1">The sequence shown here is derived from an EMBL/GenBank/DDBJ whole genome shotgun (WGS) entry which is preliminary data.</text>
</comment>
<organism evidence="1 2">
    <name type="scientific">Rhodococcoides corynebacterioides</name>
    <dbReference type="NCBI Taxonomy" id="53972"/>
    <lineage>
        <taxon>Bacteria</taxon>
        <taxon>Bacillati</taxon>
        <taxon>Actinomycetota</taxon>
        <taxon>Actinomycetes</taxon>
        <taxon>Mycobacteriales</taxon>
        <taxon>Nocardiaceae</taxon>
        <taxon>Rhodococcoides</taxon>
    </lineage>
</organism>
<evidence type="ECO:0000313" key="1">
    <source>
        <dbReference type="EMBL" id="MBY6367211.1"/>
    </source>
</evidence>
<evidence type="ECO:0008006" key="3">
    <source>
        <dbReference type="Google" id="ProtNLM"/>
    </source>
</evidence>
<proteinExistence type="predicted"/>
<keyword evidence="2" id="KW-1185">Reference proteome</keyword>
<dbReference type="RefSeq" id="WP_222684512.1">
    <property type="nucleotide sequence ID" value="NZ_JABUBT010000008.1"/>
</dbReference>
<dbReference type="Proteomes" id="UP000825228">
    <property type="component" value="Unassembled WGS sequence"/>
</dbReference>
<gene>
    <name evidence="1" type="ORF">HQ603_10625</name>
</gene>
<accession>A0ABS7P5C1</accession>
<reference evidence="1 2" key="1">
    <citation type="submission" date="2020-06" db="EMBL/GenBank/DDBJ databases">
        <title>Taxonomy, biology and ecology of Rhodococcus bacteria occurring in California pistachio and other woody hosts as revealed by genome sequence analyses.</title>
        <authorList>
            <person name="Gai Y."/>
            <person name="Riely B."/>
        </authorList>
    </citation>
    <scope>NUCLEOTIDE SEQUENCE [LARGE SCALE GENOMIC DNA]</scope>
    <source>
        <strain evidence="1 2">BP-281</strain>
    </source>
</reference>